<gene>
    <name evidence="2" type="ORF">DCF15_05935</name>
</gene>
<feature type="compositionally biased region" description="Low complexity" evidence="1">
    <location>
        <begin position="81"/>
        <end position="94"/>
    </location>
</feature>
<sequence>MADLVSLHDGQYIVRAVITHKGDVLATGLAAHTDVSMAEDQARERAIAALGIPHLTASKSPTTPAENAPINDPSHDSASVQSNDLQSSDLQSNDLLDEPAEEDFGPPIDIIDDDPNHHSSMDEGLMDEGSMEAVPPAKPSVATLALESYTNSVHPVDLSDVMAQTSVELTRLGWTSEQGREYLERTYGKRSRHQLTDEELMSFLLHLEDQ</sequence>
<protein>
    <submittedName>
        <fullName evidence="2">Uncharacterized protein</fullName>
    </submittedName>
</protein>
<evidence type="ECO:0000313" key="3">
    <source>
        <dbReference type="Proteomes" id="UP000249794"/>
    </source>
</evidence>
<reference evidence="2 3" key="2">
    <citation type="submission" date="2018-06" db="EMBL/GenBank/DDBJ databases">
        <title>Metagenomic assembly of (sub)arctic Cyanobacteria and their associated microbiome from non-axenic cultures.</title>
        <authorList>
            <person name="Baurain D."/>
        </authorList>
    </citation>
    <scope>NUCLEOTIDE SEQUENCE [LARGE SCALE GENOMIC DNA]</scope>
    <source>
        <strain evidence="2">ULC027bin1</strain>
    </source>
</reference>
<evidence type="ECO:0000256" key="1">
    <source>
        <dbReference type="SAM" id="MobiDB-lite"/>
    </source>
</evidence>
<proteinExistence type="predicted"/>
<name>A0A2W4XUB7_9CYAN</name>
<reference evidence="3" key="1">
    <citation type="submission" date="2018-04" db="EMBL/GenBank/DDBJ databases">
        <authorList>
            <person name="Cornet L."/>
        </authorList>
    </citation>
    <scope>NUCLEOTIDE SEQUENCE [LARGE SCALE GENOMIC DNA]</scope>
</reference>
<feature type="region of interest" description="Disordered" evidence="1">
    <location>
        <begin position="54"/>
        <end position="120"/>
    </location>
</feature>
<dbReference type="Proteomes" id="UP000249794">
    <property type="component" value="Unassembled WGS sequence"/>
</dbReference>
<evidence type="ECO:0000313" key="2">
    <source>
        <dbReference type="EMBL" id="PZO58039.1"/>
    </source>
</evidence>
<organism evidence="2 3">
    <name type="scientific">Phormidesmis priestleyi</name>
    <dbReference type="NCBI Taxonomy" id="268141"/>
    <lineage>
        <taxon>Bacteria</taxon>
        <taxon>Bacillati</taxon>
        <taxon>Cyanobacteriota</taxon>
        <taxon>Cyanophyceae</taxon>
        <taxon>Leptolyngbyales</taxon>
        <taxon>Leptolyngbyaceae</taxon>
        <taxon>Phormidesmis</taxon>
    </lineage>
</organism>
<dbReference type="AlphaFoldDB" id="A0A2W4XUB7"/>
<dbReference type="EMBL" id="QBMP01000040">
    <property type="protein sequence ID" value="PZO58039.1"/>
    <property type="molecule type" value="Genomic_DNA"/>
</dbReference>
<feature type="compositionally biased region" description="Acidic residues" evidence="1">
    <location>
        <begin position="95"/>
        <end position="104"/>
    </location>
</feature>
<comment type="caution">
    <text evidence="2">The sequence shown here is derived from an EMBL/GenBank/DDBJ whole genome shotgun (WGS) entry which is preliminary data.</text>
</comment>
<accession>A0A2W4XUB7</accession>